<evidence type="ECO:0000313" key="3">
    <source>
        <dbReference type="Proteomes" id="UP000299102"/>
    </source>
</evidence>
<feature type="compositionally biased region" description="Basic residues" evidence="1">
    <location>
        <begin position="1"/>
        <end position="20"/>
    </location>
</feature>
<evidence type="ECO:0000256" key="1">
    <source>
        <dbReference type="SAM" id="MobiDB-lite"/>
    </source>
</evidence>
<sequence>MRVRIGRHRCGGRGRGRARGLRSSPPLPDSRRPIATVHTMLFSFLCLIRPSVVSFDYGFLLRLGNAACPIGVVGGLSEVPICYRRGHLCATHGIACVRAISRLGSGRCMLAVTLWNRYRCPEIDFVLARRPILRCRLLHSNYIHVTLLSTSHTICRSSDVRRERRRARGAVPTRRGPAAYFWFRTTVDLLTRAQTIDCPNGSMSMRFRNERDVNIDVNRQFSDEFDENLRFLNISRVKKL</sequence>
<proteinExistence type="predicted"/>
<organism evidence="2 3">
    <name type="scientific">Eumeta variegata</name>
    <name type="common">Bagworm moth</name>
    <name type="synonym">Eumeta japonica</name>
    <dbReference type="NCBI Taxonomy" id="151549"/>
    <lineage>
        <taxon>Eukaryota</taxon>
        <taxon>Metazoa</taxon>
        <taxon>Ecdysozoa</taxon>
        <taxon>Arthropoda</taxon>
        <taxon>Hexapoda</taxon>
        <taxon>Insecta</taxon>
        <taxon>Pterygota</taxon>
        <taxon>Neoptera</taxon>
        <taxon>Endopterygota</taxon>
        <taxon>Lepidoptera</taxon>
        <taxon>Glossata</taxon>
        <taxon>Ditrysia</taxon>
        <taxon>Tineoidea</taxon>
        <taxon>Psychidae</taxon>
        <taxon>Oiketicinae</taxon>
        <taxon>Eumeta</taxon>
    </lineage>
</organism>
<gene>
    <name evidence="2" type="ORF">EVAR_89598_1</name>
</gene>
<keyword evidence="3" id="KW-1185">Reference proteome</keyword>
<accession>A0A4C1XNH0</accession>
<feature type="region of interest" description="Disordered" evidence="1">
    <location>
        <begin position="1"/>
        <end position="30"/>
    </location>
</feature>
<dbReference type="AlphaFoldDB" id="A0A4C1XNH0"/>
<protein>
    <submittedName>
        <fullName evidence="2">Uncharacterized protein</fullName>
    </submittedName>
</protein>
<comment type="caution">
    <text evidence="2">The sequence shown here is derived from an EMBL/GenBank/DDBJ whole genome shotgun (WGS) entry which is preliminary data.</text>
</comment>
<name>A0A4C1XNH0_EUMVA</name>
<dbReference type="EMBL" id="BGZK01000901">
    <property type="protein sequence ID" value="GBP64552.1"/>
    <property type="molecule type" value="Genomic_DNA"/>
</dbReference>
<evidence type="ECO:0000313" key="2">
    <source>
        <dbReference type="EMBL" id="GBP64552.1"/>
    </source>
</evidence>
<dbReference type="Proteomes" id="UP000299102">
    <property type="component" value="Unassembled WGS sequence"/>
</dbReference>
<reference evidence="2 3" key="1">
    <citation type="journal article" date="2019" name="Commun. Biol.">
        <title>The bagworm genome reveals a unique fibroin gene that provides high tensile strength.</title>
        <authorList>
            <person name="Kono N."/>
            <person name="Nakamura H."/>
            <person name="Ohtoshi R."/>
            <person name="Tomita M."/>
            <person name="Numata K."/>
            <person name="Arakawa K."/>
        </authorList>
    </citation>
    <scope>NUCLEOTIDE SEQUENCE [LARGE SCALE GENOMIC DNA]</scope>
</reference>